<evidence type="ECO:0000256" key="1">
    <source>
        <dbReference type="ARBA" id="ARBA00012374"/>
    </source>
</evidence>
<evidence type="ECO:0000259" key="5">
    <source>
        <dbReference type="SMART" id="SM00014"/>
    </source>
</evidence>
<gene>
    <name evidence="6" type="ORF">V6242_13675</name>
</gene>
<keyword evidence="7" id="KW-1185">Reference proteome</keyword>
<dbReference type="Gene3D" id="1.20.144.10">
    <property type="entry name" value="Phosphatidic acid phosphatase type 2/haloperoxidase"/>
    <property type="match status" value="1"/>
</dbReference>
<feature type="transmembrane region" description="Helical" evidence="4">
    <location>
        <begin position="98"/>
        <end position="121"/>
    </location>
</feature>
<evidence type="ECO:0000313" key="7">
    <source>
        <dbReference type="Proteomes" id="UP001379949"/>
    </source>
</evidence>
<evidence type="ECO:0000256" key="2">
    <source>
        <dbReference type="ARBA" id="ARBA00032707"/>
    </source>
</evidence>
<dbReference type="PANTHER" id="PTHR14969:SF13">
    <property type="entry name" value="AT30094P"/>
    <property type="match status" value="1"/>
</dbReference>
<feature type="transmembrane region" description="Helical" evidence="4">
    <location>
        <begin position="141"/>
        <end position="159"/>
    </location>
</feature>
<protein>
    <recommendedName>
        <fullName evidence="1">undecaprenyl-diphosphate phosphatase</fullName>
        <ecNumber evidence="1">3.6.1.27</ecNumber>
    </recommendedName>
    <alternativeName>
        <fullName evidence="2">Undecaprenyl pyrophosphate phosphatase</fullName>
    </alternativeName>
</protein>
<feature type="transmembrane region" description="Helical" evidence="4">
    <location>
        <begin position="171"/>
        <end position="192"/>
    </location>
</feature>
<keyword evidence="4" id="KW-0472">Membrane</keyword>
<dbReference type="SUPFAM" id="SSF48317">
    <property type="entry name" value="Acid phosphatase/Vanadium-dependent haloperoxidase"/>
    <property type="match status" value="1"/>
</dbReference>
<dbReference type="RefSeq" id="WP_341567737.1">
    <property type="nucleotide sequence ID" value="NZ_JBAKAR010000012.1"/>
</dbReference>
<comment type="caution">
    <text evidence="6">The sequence shown here is derived from an EMBL/GenBank/DDBJ whole genome shotgun (WGS) entry which is preliminary data.</text>
</comment>
<feature type="domain" description="Phosphatidic acid phosphatase type 2/haloperoxidase" evidence="5">
    <location>
        <begin position="98"/>
        <end position="213"/>
    </location>
</feature>
<dbReference type="SMART" id="SM00014">
    <property type="entry name" value="acidPPc"/>
    <property type="match status" value="1"/>
</dbReference>
<dbReference type="EC" id="3.6.1.27" evidence="1"/>
<organism evidence="6 7">
    <name type="scientific">Marinomonas arenicola</name>
    <dbReference type="NCBI Taxonomy" id="569601"/>
    <lineage>
        <taxon>Bacteria</taxon>
        <taxon>Pseudomonadati</taxon>
        <taxon>Pseudomonadota</taxon>
        <taxon>Gammaproteobacteria</taxon>
        <taxon>Oceanospirillales</taxon>
        <taxon>Oceanospirillaceae</taxon>
        <taxon>Marinomonas</taxon>
    </lineage>
</organism>
<evidence type="ECO:0000313" key="6">
    <source>
        <dbReference type="EMBL" id="MEL0614200.1"/>
    </source>
</evidence>
<keyword evidence="4" id="KW-0812">Transmembrane</keyword>
<feature type="transmembrane region" description="Helical" evidence="4">
    <location>
        <begin position="71"/>
        <end position="91"/>
    </location>
</feature>
<evidence type="ECO:0000256" key="3">
    <source>
        <dbReference type="ARBA" id="ARBA00047594"/>
    </source>
</evidence>
<dbReference type="Proteomes" id="UP001379949">
    <property type="component" value="Unassembled WGS sequence"/>
</dbReference>
<dbReference type="EMBL" id="JBAKAR010000012">
    <property type="protein sequence ID" value="MEL0614200.1"/>
    <property type="molecule type" value="Genomic_DNA"/>
</dbReference>
<reference evidence="6 7" key="1">
    <citation type="submission" date="2024-02" db="EMBL/GenBank/DDBJ databases">
        <title>Bacteria isolated from the canopy kelp, Nereocystis luetkeana.</title>
        <authorList>
            <person name="Pfister C.A."/>
            <person name="Younker I.T."/>
            <person name="Light S.H."/>
        </authorList>
    </citation>
    <scope>NUCLEOTIDE SEQUENCE [LARGE SCALE GENOMIC DNA]</scope>
    <source>
        <strain evidence="6 7">TI.4.07</strain>
    </source>
</reference>
<evidence type="ECO:0000256" key="4">
    <source>
        <dbReference type="SAM" id="Phobius"/>
    </source>
</evidence>
<proteinExistence type="predicted"/>
<dbReference type="InterPro" id="IPR000326">
    <property type="entry name" value="PAP2/HPO"/>
</dbReference>
<accession>A0ABU9G6R9</accession>
<name>A0ABU9G6R9_9GAMM</name>
<sequence>MNKDLFLGNKVTRSSVVLLFVLFVCFVLLAALIHAPVVAQIDKSLLLALRDSADVRQGWGPLWVGEWMRDMTALGSNWLLGCFGLMLAGYLRLTGKGYLAVYFLSVIFLGMAFSFLLKWGFSRPRPELVPHATKVYTSSFPSGHAMSSALFFLSSALVLGWQSAQRLAARWLLIMALVIPLGVSLSRVYLGVHWPSDVVAGLCAGFFWALLCFSLARPFLVRAAST</sequence>
<dbReference type="PANTHER" id="PTHR14969">
    <property type="entry name" value="SPHINGOSINE-1-PHOSPHATE PHOSPHOHYDROLASE"/>
    <property type="match status" value="1"/>
</dbReference>
<feature type="transmembrane region" description="Helical" evidence="4">
    <location>
        <begin position="198"/>
        <end position="220"/>
    </location>
</feature>
<dbReference type="CDD" id="cd03392">
    <property type="entry name" value="PAP2_like_2"/>
    <property type="match status" value="1"/>
</dbReference>
<dbReference type="InterPro" id="IPR036938">
    <property type="entry name" value="PAP2/HPO_sf"/>
</dbReference>
<comment type="catalytic activity">
    <reaction evidence="3">
        <text>di-trans,octa-cis-undecaprenyl diphosphate + H2O = di-trans,octa-cis-undecaprenyl phosphate + phosphate + H(+)</text>
        <dbReference type="Rhea" id="RHEA:28094"/>
        <dbReference type="ChEBI" id="CHEBI:15377"/>
        <dbReference type="ChEBI" id="CHEBI:15378"/>
        <dbReference type="ChEBI" id="CHEBI:43474"/>
        <dbReference type="ChEBI" id="CHEBI:58405"/>
        <dbReference type="ChEBI" id="CHEBI:60392"/>
        <dbReference type="EC" id="3.6.1.27"/>
    </reaction>
</comment>
<keyword evidence="4" id="KW-1133">Transmembrane helix</keyword>
<dbReference type="Pfam" id="PF01569">
    <property type="entry name" value="PAP2"/>
    <property type="match status" value="1"/>
</dbReference>